<name>A0A226MAZ0_CALSU</name>
<dbReference type="EMBL" id="MCFN01003223">
    <property type="protein sequence ID" value="OXB52421.1"/>
    <property type="molecule type" value="Genomic_DNA"/>
</dbReference>
<keyword evidence="2" id="KW-1185">Reference proteome</keyword>
<evidence type="ECO:0000313" key="1">
    <source>
        <dbReference type="EMBL" id="OXB52421.1"/>
    </source>
</evidence>
<gene>
    <name evidence="1" type="ORF">ASZ78_010964</name>
</gene>
<sequence>MWTTASGTSKPCCMSLLEIMALMSPRPPPGTWLFPRSWCWWLRCCGMAQEHLLATLWGVRSLLATSSVTEATKVTQSCQEATSVLSRLLPPGLCYGTNTFIRDQGHQHNHGIMETANRDFGTTIPTTNGVRAVTEYHLTVTSVHPVNTSRDWDALPV</sequence>
<evidence type="ECO:0000313" key="2">
    <source>
        <dbReference type="Proteomes" id="UP000198323"/>
    </source>
</evidence>
<comment type="caution">
    <text evidence="1">The sequence shown here is derived from an EMBL/GenBank/DDBJ whole genome shotgun (WGS) entry which is preliminary data.</text>
</comment>
<accession>A0A226MAZ0</accession>
<proteinExistence type="predicted"/>
<dbReference type="AlphaFoldDB" id="A0A226MAZ0"/>
<reference evidence="1 2" key="1">
    <citation type="submission" date="2016-07" db="EMBL/GenBank/DDBJ databases">
        <title>Disparate Historic Effective Population Sizes Predicted by Modern Levels of Genome Diversity for the Scaled Quail (Callipepla squamata) and the Northern Bobwhite (Colinus virginianus): Inferences from First and Second Generation Draft Genome Assemblies for Sympatric New World Quail.</title>
        <authorList>
            <person name="Oldeschulte D.L."/>
            <person name="Halley Y.A."/>
            <person name="Bhattarai E.K."/>
            <person name="Brashear W.A."/>
            <person name="Hill J."/>
            <person name="Metz R.P."/>
            <person name="Johnson C.D."/>
            <person name="Rollins D."/>
            <person name="Peterson M.J."/>
            <person name="Bickhart D.M."/>
            <person name="Decker J.E."/>
            <person name="Seabury C.M."/>
        </authorList>
    </citation>
    <scope>NUCLEOTIDE SEQUENCE [LARGE SCALE GENOMIC DNA]</scope>
    <source>
        <strain evidence="1 2">Texas</strain>
        <tissue evidence="1">Leg muscle</tissue>
    </source>
</reference>
<protein>
    <submittedName>
        <fullName evidence="1">Uncharacterized protein</fullName>
    </submittedName>
</protein>
<dbReference type="Proteomes" id="UP000198323">
    <property type="component" value="Unassembled WGS sequence"/>
</dbReference>
<organism evidence="1 2">
    <name type="scientific">Callipepla squamata</name>
    <name type="common">Scaled quail</name>
    <dbReference type="NCBI Taxonomy" id="9009"/>
    <lineage>
        <taxon>Eukaryota</taxon>
        <taxon>Metazoa</taxon>
        <taxon>Chordata</taxon>
        <taxon>Craniata</taxon>
        <taxon>Vertebrata</taxon>
        <taxon>Euteleostomi</taxon>
        <taxon>Archelosauria</taxon>
        <taxon>Archosauria</taxon>
        <taxon>Dinosauria</taxon>
        <taxon>Saurischia</taxon>
        <taxon>Theropoda</taxon>
        <taxon>Coelurosauria</taxon>
        <taxon>Aves</taxon>
        <taxon>Neognathae</taxon>
        <taxon>Galloanserae</taxon>
        <taxon>Galliformes</taxon>
        <taxon>Odontophoridae</taxon>
        <taxon>Callipepla</taxon>
    </lineage>
</organism>